<dbReference type="InterPro" id="IPR042100">
    <property type="entry name" value="Bug_dom1"/>
</dbReference>
<sequence length="327" mass="33480">MPRGEGPGRRVLLAAAGAGLVPAAARAQAPAAWPDRPVRLAVAFAPAGPADLVARIVGDRLSQIWGQAAVIENRAGAGGNIGAQLVARARPDGATALVTTSAFAVNPSLTRNAGYRPEELAPAALMASTPNILVVRADSPAADVAALVALARRQPVNFGTAGVGTTPHLSAERLFRLLARVDAQHVPFTGAGPALTAVLGGQLELASVALPAAMEMVRQGGVRGLAVTGARRSAALPEVPTLEERGFPGFDDVTWTAMFFPAATPGAILAKANADVDLALADPETRRRLEAVGFDPMGGSLEAAAAYVANETRRWAEVVRAIGVTLD</sequence>
<dbReference type="PANTHER" id="PTHR42928">
    <property type="entry name" value="TRICARBOXYLATE-BINDING PROTEIN"/>
    <property type="match status" value="1"/>
</dbReference>
<dbReference type="InterPro" id="IPR005064">
    <property type="entry name" value="BUG"/>
</dbReference>
<comment type="caution">
    <text evidence="2">The sequence shown here is derived from an EMBL/GenBank/DDBJ whole genome shotgun (WGS) entry which is preliminary data.</text>
</comment>
<evidence type="ECO:0000313" key="3">
    <source>
        <dbReference type="Proteomes" id="UP000317078"/>
    </source>
</evidence>
<dbReference type="InterPro" id="IPR006311">
    <property type="entry name" value="TAT_signal"/>
</dbReference>
<evidence type="ECO:0000256" key="1">
    <source>
        <dbReference type="ARBA" id="ARBA00006987"/>
    </source>
</evidence>
<dbReference type="Gene3D" id="3.40.190.10">
    <property type="entry name" value="Periplasmic binding protein-like II"/>
    <property type="match status" value="1"/>
</dbReference>
<dbReference type="SUPFAM" id="SSF53850">
    <property type="entry name" value="Periplasmic binding protein-like II"/>
    <property type="match status" value="1"/>
</dbReference>
<dbReference type="PANTHER" id="PTHR42928:SF5">
    <property type="entry name" value="BLR1237 PROTEIN"/>
    <property type="match status" value="1"/>
</dbReference>
<organism evidence="2 3">
    <name type="scientific">Muricoccus nepalensis</name>
    <dbReference type="NCBI Taxonomy" id="1854500"/>
    <lineage>
        <taxon>Bacteria</taxon>
        <taxon>Pseudomonadati</taxon>
        <taxon>Pseudomonadota</taxon>
        <taxon>Alphaproteobacteria</taxon>
        <taxon>Acetobacterales</taxon>
        <taxon>Roseomonadaceae</taxon>
        <taxon>Muricoccus</taxon>
    </lineage>
</organism>
<dbReference type="PIRSF" id="PIRSF017082">
    <property type="entry name" value="YflP"/>
    <property type="match status" value="1"/>
</dbReference>
<evidence type="ECO:0000313" key="2">
    <source>
        <dbReference type="EMBL" id="TPG53809.1"/>
    </source>
</evidence>
<accession>A0A502FWJ3</accession>
<dbReference type="AlphaFoldDB" id="A0A502FWJ3"/>
<dbReference type="Pfam" id="PF03401">
    <property type="entry name" value="TctC"/>
    <property type="match status" value="1"/>
</dbReference>
<dbReference type="PROSITE" id="PS51318">
    <property type="entry name" value="TAT"/>
    <property type="match status" value="1"/>
</dbReference>
<dbReference type="Proteomes" id="UP000317078">
    <property type="component" value="Unassembled WGS sequence"/>
</dbReference>
<keyword evidence="3" id="KW-1185">Reference proteome</keyword>
<reference evidence="2 3" key="1">
    <citation type="journal article" date="2019" name="Environ. Microbiol.">
        <title>Species interactions and distinct microbial communities in high Arctic permafrost affected cryosols are associated with the CH4 and CO2 gas fluxes.</title>
        <authorList>
            <person name="Altshuler I."/>
            <person name="Hamel J."/>
            <person name="Turney S."/>
            <person name="Magnuson E."/>
            <person name="Levesque R."/>
            <person name="Greer C."/>
            <person name="Whyte L.G."/>
        </authorList>
    </citation>
    <scope>NUCLEOTIDE SEQUENCE [LARGE SCALE GENOMIC DNA]</scope>
    <source>
        <strain evidence="2 3">S9.3B</strain>
    </source>
</reference>
<proteinExistence type="inferred from homology"/>
<name>A0A502FWJ3_9PROT</name>
<comment type="similarity">
    <text evidence="1">Belongs to the UPF0065 (bug) family.</text>
</comment>
<dbReference type="Gene3D" id="3.40.190.150">
    <property type="entry name" value="Bordetella uptake gene, domain 1"/>
    <property type="match status" value="1"/>
</dbReference>
<gene>
    <name evidence="2" type="ORF">EAH89_15305</name>
</gene>
<protein>
    <submittedName>
        <fullName evidence="2">Tripartite tricarboxylate transporter substrate binding protein</fullName>
    </submittedName>
</protein>
<dbReference type="OrthoDB" id="7256025at2"/>
<dbReference type="RefSeq" id="WP_140884573.1">
    <property type="nucleotide sequence ID" value="NZ_RCZP01000014.1"/>
</dbReference>
<dbReference type="EMBL" id="RCZP01000014">
    <property type="protein sequence ID" value="TPG53809.1"/>
    <property type="molecule type" value="Genomic_DNA"/>
</dbReference>